<reference evidence="2" key="1">
    <citation type="journal article" date="2019" name="Int. J. Syst. Evol. Microbiol.">
        <title>The Global Catalogue of Microorganisms (GCM) 10K type strain sequencing project: providing services to taxonomists for standard genome sequencing and annotation.</title>
        <authorList>
            <consortium name="The Broad Institute Genomics Platform"/>
            <consortium name="The Broad Institute Genome Sequencing Center for Infectious Disease"/>
            <person name="Wu L."/>
            <person name="Ma J."/>
        </authorList>
    </citation>
    <scope>NUCLEOTIDE SEQUENCE [LARGE SCALE GENOMIC DNA]</scope>
    <source>
        <strain evidence="2">KCTC 22280</strain>
    </source>
</reference>
<comment type="caution">
    <text evidence="1">The sequence shown here is derived from an EMBL/GenBank/DDBJ whole genome shotgun (WGS) entry which is preliminary data.</text>
</comment>
<dbReference type="Proteomes" id="UP000601597">
    <property type="component" value="Unassembled WGS sequence"/>
</dbReference>
<protein>
    <submittedName>
        <fullName evidence="1">Uncharacterized protein</fullName>
    </submittedName>
</protein>
<sequence>MRLISSINIVSRVDGMYKQLRVGRPPPIRGEEQENWIIGMALATTSLAWLSGCSAPNQIGSPKYSEYENDHSMAWNLAEGQ</sequence>
<keyword evidence="2" id="KW-1185">Reference proteome</keyword>
<evidence type="ECO:0000313" key="2">
    <source>
        <dbReference type="Proteomes" id="UP000601597"/>
    </source>
</evidence>
<proteinExistence type="predicted"/>
<dbReference type="EMBL" id="BMXV01000004">
    <property type="protein sequence ID" value="GGY73444.1"/>
    <property type="molecule type" value="Genomic_DNA"/>
</dbReference>
<gene>
    <name evidence="1" type="ORF">GCM10007071_20780</name>
</gene>
<accession>A0ABQ3B069</accession>
<name>A0ABQ3B069_9GAMM</name>
<organism evidence="1 2">
    <name type="scientific">Marinobacter zhanjiangensis</name>
    <dbReference type="NCBI Taxonomy" id="578215"/>
    <lineage>
        <taxon>Bacteria</taxon>
        <taxon>Pseudomonadati</taxon>
        <taxon>Pseudomonadota</taxon>
        <taxon>Gammaproteobacteria</taxon>
        <taxon>Pseudomonadales</taxon>
        <taxon>Marinobacteraceae</taxon>
        <taxon>Marinobacter</taxon>
    </lineage>
</organism>
<evidence type="ECO:0000313" key="1">
    <source>
        <dbReference type="EMBL" id="GGY73444.1"/>
    </source>
</evidence>